<organism evidence="7 9">
    <name type="scientific">Tetradesmus obliquus</name>
    <name type="common">Green alga</name>
    <name type="synonym">Acutodesmus obliquus</name>
    <dbReference type="NCBI Taxonomy" id="3088"/>
    <lineage>
        <taxon>Eukaryota</taxon>
        <taxon>Viridiplantae</taxon>
        <taxon>Chlorophyta</taxon>
        <taxon>core chlorophytes</taxon>
        <taxon>Chlorophyceae</taxon>
        <taxon>CS clade</taxon>
        <taxon>Sphaeropleales</taxon>
        <taxon>Scenedesmaceae</taxon>
        <taxon>Tetradesmus</taxon>
    </lineage>
</organism>
<feature type="repeat" description="WD" evidence="6">
    <location>
        <begin position="62"/>
        <end position="103"/>
    </location>
</feature>
<comment type="subcellular location">
    <subcellularLocation>
        <location evidence="1">Cytoplasm</location>
    </subcellularLocation>
</comment>
<dbReference type="GO" id="GO:0071013">
    <property type="term" value="C:catalytic step 2 spliceosome"/>
    <property type="evidence" value="ECO:0007669"/>
    <property type="project" value="TreeGrafter"/>
</dbReference>
<dbReference type="Pfam" id="PF00400">
    <property type="entry name" value="WD40"/>
    <property type="match status" value="4"/>
</dbReference>
<keyword evidence="9" id="KW-1185">Reference proteome</keyword>
<dbReference type="AlphaFoldDB" id="A0A383WAC8"/>
<dbReference type="Proteomes" id="UP000256970">
    <property type="component" value="Unassembled WGS sequence"/>
</dbReference>
<dbReference type="PANTHER" id="PTHR22842">
    <property type="entry name" value="WD40 REPEAT PROTEIN"/>
    <property type="match status" value="1"/>
</dbReference>
<dbReference type="Gene3D" id="2.130.10.10">
    <property type="entry name" value="YVTN repeat-like/Quinoprotein amine dehydrogenase"/>
    <property type="match status" value="1"/>
</dbReference>
<dbReference type="PANTHER" id="PTHR22842:SF3">
    <property type="entry name" value="WD REPEAT DOMAIN-CONTAINING PROTEIN 83"/>
    <property type="match status" value="1"/>
</dbReference>
<sequence>MQGPAPPPHMSLPSNLVFNLTGHEGPVLNVRFNPKGTYCISCGKDRTLRLWNPHKGFDIKVYKGHGYEVRDVSVSTDNSQMASAGGDRQLFLWDVASGNVIRKFRGHDARINTVVHAASDEVLVSGGHDQCVKMWDCRSRSIDPIQTMRQFKDDVTSVLSVGPAILAGSVDGSLRRFDVRMGRAYSDELHHPIAELALTHDGLCVLAACLDSCLRLLDVQAGELLASYRGHTHSNVRMGCALLADDQHVVGCSEDGRVCYWELVNADLVHSFQAHESVACSRMAAAAAQQQQHSSSDYFWQL</sequence>
<dbReference type="PROSITE" id="PS00678">
    <property type="entry name" value="WD_REPEATS_1"/>
    <property type="match status" value="1"/>
</dbReference>
<evidence type="ECO:0000256" key="2">
    <source>
        <dbReference type="ARBA" id="ARBA00022490"/>
    </source>
</evidence>
<dbReference type="SMART" id="SM00320">
    <property type="entry name" value="WD40"/>
    <property type="match status" value="6"/>
</dbReference>
<dbReference type="PRINTS" id="PR00320">
    <property type="entry name" value="GPROTEINBRPT"/>
</dbReference>
<dbReference type="InterPro" id="IPR015943">
    <property type="entry name" value="WD40/YVTN_repeat-like_dom_sf"/>
</dbReference>
<feature type="repeat" description="WD" evidence="6">
    <location>
        <begin position="20"/>
        <end position="52"/>
    </location>
</feature>
<gene>
    <name evidence="7" type="ORF">BQ4739_LOCUS14399</name>
    <name evidence="8" type="ORF">BQ4739_LOCUS19478</name>
</gene>
<name>A0A383WAC8_TETOB</name>
<evidence type="ECO:0000313" key="8">
    <source>
        <dbReference type="EMBL" id="SZX79193.1"/>
    </source>
</evidence>
<evidence type="ECO:0000256" key="5">
    <source>
        <dbReference type="ARBA" id="ARBA00038145"/>
    </source>
</evidence>
<protein>
    <submittedName>
        <fullName evidence="7">Uncharacterized protein</fullName>
    </submittedName>
</protein>
<accession>A0A383WAC8</accession>
<reference evidence="7 9" key="1">
    <citation type="submission" date="2016-10" db="EMBL/GenBank/DDBJ databases">
        <authorList>
            <person name="Cai Z."/>
        </authorList>
    </citation>
    <scope>NUCLEOTIDE SEQUENCE [LARGE SCALE GENOMIC DNA]</scope>
</reference>
<evidence type="ECO:0000256" key="3">
    <source>
        <dbReference type="ARBA" id="ARBA00022574"/>
    </source>
</evidence>
<dbReference type="GO" id="GO:0005737">
    <property type="term" value="C:cytoplasm"/>
    <property type="evidence" value="ECO:0007669"/>
    <property type="project" value="UniProtKB-SubCell"/>
</dbReference>
<dbReference type="SUPFAM" id="SSF50978">
    <property type="entry name" value="WD40 repeat-like"/>
    <property type="match status" value="1"/>
</dbReference>
<evidence type="ECO:0000256" key="6">
    <source>
        <dbReference type="PROSITE-ProRule" id="PRU00221"/>
    </source>
</evidence>
<comment type="similarity">
    <text evidence="5">Belongs to the WD repeat MORG1 family.</text>
</comment>
<dbReference type="InterPro" id="IPR020472">
    <property type="entry name" value="WD40_PAC1"/>
</dbReference>
<dbReference type="EMBL" id="FNXT01001207">
    <property type="protein sequence ID" value="SZX74152.1"/>
    <property type="molecule type" value="Genomic_DNA"/>
</dbReference>
<evidence type="ECO:0000313" key="9">
    <source>
        <dbReference type="Proteomes" id="UP000256970"/>
    </source>
</evidence>
<evidence type="ECO:0000256" key="4">
    <source>
        <dbReference type="ARBA" id="ARBA00022737"/>
    </source>
</evidence>
<feature type="repeat" description="WD" evidence="6">
    <location>
        <begin position="104"/>
        <end position="136"/>
    </location>
</feature>
<dbReference type="STRING" id="3088.A0A383WAC8"/>
<evidence type="ECO:0000313" key="7">
    <source>
        <dbReference type="EMBL" id="SZX74152.1"/>
    </source>
</evidence>
<dbReference type="InterPro" id="IPR051980">
    <property type="entry name" value="WD_repeat_MORG1"/>
</dbReference>
<dbReference type="GO" id="GO:0000398">
    <property type="term" value="P:mRNA splicing, via spliceosome"/>
    <property type="evidence" value="ECO:0007669"/>
    <property type="project" value="TreeGrafter"/>
</dbReference>
<dbReference type="InterPro" id="IPR019775">
    <property type="entry name" value="WD40_repeat_CS"/>
</dbReference>
<dbReference type="InterPro" id="IPR001680">
    <property type="entry name" value="WD40_rpt"/>
</dbReference>
<keyword evidence="3 6" id="KW-0853">WD repeat</keyword>
<dbReference type="CDD" id="cd00200">
    <property type="entry name" value="WD40"/>
    <property type="match status" value="1"/>
</dbReference>
<dbReference type="InterPro" id="IPR036322">
    <property type="entry name" value="WD40_repeat_dom_sf"/>
</dbReference>
<dbReference type="EMBL" id="FNXT01001358">
    <property type="protein sequence ID" value="SZX79193.1"/>
    <property type="molecule type" value="Genomic_DNA"/>
</dbReference>
<dbReference type="PROSITE" id="PS50082">
    <property type="entry name" value="WD_REPEATS_2"/>
    <property type="match status" value="3"/>
</dbReference>
<keyword evidence="4" id="KW-0677">Repeat</keyword>
<dbReference type="PROSITE" id="PS50294">
    <property type="entry name" value="WD_REPEATS_REGION"/>
    <property type="match status" value="3"/>
</dbReference>
<keyword evidence="2" id="KW-0963">Cytoplasm</keyword>
<proteinExistence type="inferred from homology"/>
<evidence type="ECO:0000256" key="1">
    <source>
        <dbReference type="ARBA" id="ARBA00004496"/>
    </source>
</evidence>